<evidence type="ECO:0000313" key="2">
    <source>
        <dbReference type="EMBL" id="QPP08347.1"/>
    </source>
</evidence>
<dbReference type="InterPro" id="IPR038500">
    <property type="entry name" value="Antitermination_sf"/>
</dbReference>
<dbReference type="EMBL" id="CP048882">
    <property type="protein sequence ID" value="QPP08347.1"/>
    <property type="molecule type" value="Genomic_DNA"/>
</dbReference>
<proteinExistence type="predicted"/>
<evidence type="ECO:0000313" key="3">
    <source>
        <dbReference type="Proteomes" id="UP000595046"/>
    </source>
</evidence>
<protein>
    <submittedName>
        <fullName evidence="2">Uncharacterized protein</fullName>
    </submittedName>
</protein>
<reference evidence="3" key="1">
    <citation type="submission" date="2020-02" db="EMBL/GenBank/DDBJ databases">
        <title>Streptomyces sp. ASO4wet.</title>
        <authorList>
            <person name="Risdian C."/>
            <person name="Landwehr W."/>
            <person name="Schupp P."/>
            <person name="Wink J."/>
        </authorList>
    </citation>
    <scope>NUCLEOTIDE SEQUENCE [LARGE SCALE GENOMIC DNA]</scope>
    <source>
        <strain evidence="3">ASO4wet</strain>
    </source>
</reference>
<dbReference type="Proteomes" id="UP000595046">
    <property type="component" value="Chromosome"/>
</dbReference>
<sequence>MTQPTPARTRRCPDCDGQATAHIDTGTRHTDGSRVTLRVDCPACRGTGTLPLPARLVSRRREVAA</sequence>
<name>A0A7T1T8K1_9ACTN</name>
<gene>
    <name evidence="2" type="ORF">G4Z16_20280</name>
</gene>
<dbReference type="KEGG" id="sbat:G4Z16_20280"/>
<dbReference type="Gene3D" id="1.10.274.110">
    <property type="match status" value="1"/>
</dbReference>
<organism evidence="2 3">
    <name type="scientific">Streptomyces bathyalis</name>
    <dbReference type="NCBI Taxonomy" id="2710756"/>
    <lineage>
        <taxon>Bacteria</taxon>
        <taxon>Bacillati</taxon>
        <taxon>Actinomycetota</taxon>
        <taxon>Actinomycetes</taxon>
        <taxon>Kitasatosporales</taxon>
        <taxon>Streptomycetaceae</taxon>
        <taxon>Streptomyces</taxon>
    </lineage>
</organism>
<dbReference type="RefSeq" id="WP_197352143.1">
    <property type="nucleotide sequence ID" value="NZ_CP048882.1"/>
</dbReference>
<accession>A0A7T1T8K1</accession>
<keyword evidence="3" id="KW-1185">Reference proteome</keyword>
<evidence type="ECO:0000256" key="1">
    <source>
        <dbReference type="SAM" id="MobiDB-lite"/>
    </source>
</evidence>
<dbReference type="AlphaFoldDB" id="A0A7T1T8K1"/>
<feature type="region of interest" description="Disordered" evidence="1">
    <location>
        <begin position="1"/>
        <end position="31"/>
    </location>
</feature>